<keyword evidence="1" id="KW-0812">Transmembrane</keyword>
<gene>
    <name evidence="2" type="ORF">FXF36_09235</name>
</gene>
<evidence type="ECO:0000313" key="2">
    <source>
        <dbReference type="EMBL" id="QFJ55033.1"/>
    </source>
</evidence>
<evidence type="ECO:0000313" key="3">
    <source>
        <dbReference type="Proteomes" id="UP000327030"/>
    </source>
</evidence>
<accession>A0A5P6VQS5</accession>
<dbReference type="EMBL" id="CP043028">
    <property type="protein sequence ID" value="QFJ55033.1"/>
    <property type="molecule type" value="Genomic_DNA"/>
</dbReference>
<evidence type="ECO:0008006" key="4">
    <source>
        <dbReference type="Google" id="ProtNLM"/>
    </source>
</evidence>
<organism evidence="2 3">
    <name type="scientific">Pseudobutyrivibrio xylanivorans</name>
    <dbReference type="NCBI Taxonomy" id="185007"/>
    <lineage>
        <taxon>Bacteria</taxon>
        <taxon>Bacillati</taxon>
        <taxon>Bacillota</taxon>
        <taxon>Clostridia</taxon>
        <taxon>Lachnospirales</taxon>
        <taxon>Lachnospiraceae</taxon>
        <taxon>Pseudobutyrivibrio</taxon>
    </lineage>
</organism>
<dbReference type="OrthoDB" id="9815367at2"/>
<proteinExistence type="predicted"/>
<name>A0A5P6VQS5_PSEXY</name>
<keyword evidence="1" id="KW-1133">Transmembrane helix</keyword>
<feature type="transmembrane region" description="Helical" evidence="1">
    <location>
        <begin position="20"/>
        <end position="42"/>
    </location>
</feature>
<keyword evidence="1" id="KW-0472">Membrane</keyword>
<dbReference type="Proteomes" id="UP000327030">
    <property type="component" value="Chromosome 1"/>
</dbReference>
<reference evidence="3" key="1">
    <citation type="submission" date="2019-08" db="EMBL/GenBank/DDBJ databases">
        <title>Complete Genome Sequence of the Polysaccharide-Degrading Rumen Bacterium Pseudobutyrivibrio xylanivorans MA3014.</title>
        <authorList>
            <person name="Palevich N."/>
            <person name="Maclean P.H."/>
            <person name="Kelly W.J."/>
            <person name="Leahy S.C."/>
            <person name="Rakonjac J."/>
            <person name="Attwood G.T."/>
        </authorList>
    </citation>
    <scope>NUCLEOTIDE SEQUENCE [LARGE SCALE GENOMIC DNA]</scope>
    <source>
        <strain evidence="3">MA3014</strain>
    </source>
</reference>
<protein>
    <recommendedName>
        <fullName evidence="4">Type II secretion system protein</fullName>
    </recommendedName>
</protein>
<evidence type="ECO:0000256" key="1">
    <source>
        <dbReference type="SAM" id="Phobius"/>
    </source>
</evidence>
<dbReference type="KEGG" id="pxv:FXF36_09235"/>
<dbReference type="AlphaFoldDB" id="A0A5P6VQS5"/>
<dbReference type="RefSeq" id="WP_151623484.1">
    <property type="nucleotide sequence ID" value="NZ_CP043028.1"/>
</dbReference>
<sequence length="116" mass="13196">MAKTRFGSLDGIHEIRKKTVGSTTLISVGLFTIVFILFLLAVSKTTSGTVNEQSDNLREAVDRAIVQCYVTEGRYPESFEYLKKNYGIIYDDELFRVDYVIYGSNMKPDVTIIRLK</sequence>